<dbReference type="InterPro" id="IPR032675">
    <property type="entry name" value="LRR_dom_sf"/>
</dbReference>
<dbReference type="Gene3D" id="3.80.10.10">
    <property type="entry name" value="Ribonuclease Inhibitor"/>
    <property type="match status" value="1"/>
</dbReference>
<dbReference type="OrthoDB" id="2446072at2759"/>
<comment type="caution">
    <text evidence="1">The sequence shown here is derived from an EMBL/GenBank/DDBJ whole genome shotgun (WGS) entry which is preliminary data.</text>
</comment>
<sequence length="572" mass="64222">MSSDHYNENYRKAAMQRFKDVITANNGTFYSWDSRVTIGLASATVAKQFYEALVVARGVQALGITLKWDVTLDDLRMLASVVAKANITNLTMNGEHFKGPVLDMINSGYRYDPILSKLTKLLERCPSLVNLDIRVFNLNDALEDLTTILPILPYLTNLRLQRGKDGIAIEVFQSKIQAVKASIGSVDDLSSDSLLLLRKGFLTELRIRSSSVEPFVSQLTDTIQWNARLRNIELGCDIQHSQTIMDAVISTREEILSNGNSCDLQQFKMIMNYPWVNIVMNYPWVNIVVEFEDGARAPTISSQIRMLRDSRFYSTFCLQYGWSITTLDATSAFTDELADVLDNVTQEKGSKITSLSLDTSELTAVGVECMIRVIDRSQDLQQLQFKFDDLHETHQQEKLERLISRCGKRLNGLEMRGISADGWIPRVMALCPTRLDLPQLEDFNLCNNDMSHLSPDCAQWIAAMVSPPPQVSAMILSSQSNQLTTTPISESSACGWSSLRNIILFGISLQTDDWKVVIKSMDYSALSVLTITDLSFSMDHFKLLVDCIPVNTNPLARLMILGLEVGDELYSQ</sequence>
<dbReference type="AlphaFoldDB" id="A0A9P6IUU0"/>
<keyword evidence="2" id="KW-1185">Reference proteome</keyword>
<reference evidence="1" key="1">
    <citation type="journal article" date="2020" name="Fungal Divers.">
        <title>Resolving the Mortierellaceae phylogeny through synthesis of multi-gene phylogenetics and phylogenomics.</title>
        <authorList>
            <person name="Vandepol N."/>
            <person name="Liber J."/>
            <person name="Desiro A."/>
            <person name="Na H."/>
            <person name="Kennedy M."/>
            <person name="Barry K."/>
            <person name="Grigoriev I.V."/>
            <person name="Miller A.N."/>
            <person name="O'Donnell K."/>
            <person name="Stajich J.E."/>
            <person name="Bonito G."/>
        </authorList>
    </citation>
    <scope>NUCLEOTIDE SEQUENCE</scope>
    <source>
        <strain evidence="1">MES-2147</strain>
    </source>
</reference>
<gene>
    <name evidence="1" type="ORF">BGZ65_008128</name>
</gene>
<feature type="non-terminal residue" evidence="1">
    <location>
        <position position="572"/>
    </location>
</feature>
<name>A0A9P6IUU0_9FUNG</name>
<proteinExistence type="predicted"/>
<evidence type="ECO:0000313" key="2">
    <source>
        <dbReference type="Proteomes" id="UP000749646"/>
    </source>
</evidence>
<protein>
    <submittedName>
        <fullName evidence="1">Uncharacterized protein</fullName>
    </submittedName>
</protein>
<evidence type="ECO:0000313" key="1">
    <source>
        <dbReference type="EMBL" id="KAF9948347.1"/>
    </source>
</evidence>
<dbReference type="EMBL" id="JAAAHW010007433">
    <property type="protein sequence ID" value="KAF9948347.1"/>
    <property type="molecule type" value="Genomic_DNA"/>
</dbReference>
<dbReference type="SUPFAM" id="SSF52047">
    <property type="entry name" value="RNI-like"/>
    <property type="match status" value="1"/>
</dbReference>
<organism evidence="1 2">
    <name type="scientific">Modicella reniformis</name>
    <dbReference type="NCBI Taxonomy" id="1440133"/>
    <lineage>
        <taxon>Eukaryota</taxon>
        <taxon>Fungi</taxon>
        <taxon>Fungi incertae sedis</taxon>
        <taxon>Mucoromycota</taxon>
        <taxon>Mortierellomycotina</taxon>
        <taxon>Mortierellomycetes</taxon>
        <taxon>Mortierellales</taxon>
        <taxon>Mortierellaceae</taxon>
        <taxon>Modicella</taxon>
    </lineage>
</organism>
<accession>A0A9P6IUU0</accession>
<dbReference type="Proteomes" id="UP000749646">
    <property type="component" value="Unassembled WGS sequence"/>
</dbReference>